<proteinExistence type="inferred from homology"/>
<keyword evidence="8" id="KW-1185">Reference proteome</keyword>
<dbReference type="Proteomes" id="UP000481153">
    <property type="component" value="Unassembled WGS sequence"/>
</dbReference>
<evidence type="ECO:0000313" key="8">
    <source>
        <dbReference type="Proteomes" id="UP000481153"/>
    </source>
</evidence>
<protein>
    <submittedName>
        <fullName evidence="7">Uncharacterized protein</fullName>
    </submittedName>
</protein>
<dbReference type="PANTHER" id="PTHR33284">
    <property type="entry name" value="RIBOSOMAL PROTEIN L25/GLN-TRNA SYNTHETASE, ANTI-CODON-BINDING DOMAIN-CONTAINING PROTEIN"/>
    <property type="match status" value="1"/>
</dbReference>
<feature type="domain" description="Large ribosomal subunit protein bL25 beta" evidence="6">
    <location>
        <begin position="136"/>
        <end position="218"/>
    </location>
</feature>
<dbReference type="Pfam" id="PF14693">
    <property type="entry name" value="Ribosomal_TL5_C"/>
    <property type="match status" value="1"/>
</dbReference>
<dbReference type="Pfam" id="PF01386">
    <property type="entry name" value="Ribosomal_L25p"/>
    <property type="match status" value="1"/>
</dbReference>
<feature type="domain" description="Large ribosomal subunit protein bL25 L25" evidence="5">
    <location>
        <begin position="34"/>
        <end position="128"/>
    </location>
</feature>
<dbReference type="InterPro" id="IPR029751">
    <property type="entry name" value="Ribosomal_L25_dom"/>
</dbReference>
<dbReference type="InterPro" id="IPR001021">
    <property type="entry name" value="Ribosomal_bL25_long"/>
</dbReference>
<sequence length="248" mass="27704">MLRQVSAAASRSLLVRSFSTVGVASEAANATFIQLVPRLKDGSRESRRLRKEGLLPGILYGEGSNGDSSKVLVSMKQVDFEREYRKLRTSMGNQVYEVSVGDNGPVTKVLLRDVTLDPVTDVPLTVNFLRYKPGRKVYIPLDYLNMEGSPGLKRGGYINNVRHEIPCTISSEEIPAKLYVDVNGMHVGERIYLENITFPEHVKPLIKEKSVVATIAGKRGLIQKPEEEVVEVVEEEVVEEEEEDEVIF</sequence>
<dbReference type="AlphaFoldDB" id="A0A6G0XNP1"/>
<dbReference type="PANTHER" id="PTHR33284:SF1">
    <property type="entry name" value="RIBOSOMAL PROTEIN L25_GLN-TRNA SYNTHETASE, ANTI-CODON-BINDING DOMAIN-CONTAINING PROTEIN"/>
    <property type="match status" value="1"/>
</dbReference>
<dbReference type="GO" id="GO:0008097">
    <property type="term" value="F:5S rRNA binding"/>
    <property type="evidence" value="ECO:0007669"/>
    <property type="project" value="InterPro"/>
</dbReference>
<dbReference type="VEuPathDB" id="FungiDB:AeMF1_000959"/>
<evidence type="ECO:0000259" key="6">
    <source>
        <dbReference type="Pfam" id="PF14693"/>
    </source>
</evidence>
<dbReference type="InterPro" id="IPR020057">
    <property type="entry name" value="Ribosomal_bL25_b-dom"/>
</dbReference>
<dbReference type="EMBL" id="VJMJ01000034">
    <property type="protein sequence ID" value="KAF0741868.1"/>
    <property type="molecule type" value="Genomic_DNA"/>
</dbReference>
<dbReference type="GO" id="GO:0003735">
    <property type="term" value="F:structural constituent of ribosome"/>
    <property type="evidence" value="ECO:0007669"/>
    <property type="project" value="InterPro"/>
</dbReference>
<dbReference type="InterPro" id="IPR020930">
    <property type="entry name" value="Ribosomal_uL5_bac-type"/>
</dbReference>
<keyword evidence="3" id="KW-0689">Ribosomal protein</keyword>
<dbReference type="HAMAP" id="MF_01334">
    <property type="entry name" value="Ribosomal_bL25_CTC"/>
    <property type="match status" value="1"/>
</dbReference>
<evidence type="ECO:0000259" key="5">
    <source>
        <dbReference type="Pfam" id="PF01386"/>
    </source>
</evidence>
<dbReference type="Gene3D" id="2.40.240.10">
    <property type="entry name" value="Ribosomal Protein L25, Chain P"/>
    <property type="match status" value="1"/>
</dbReference>
<evidence type="ECO:0000256" key="2">
    <source>
        <dbReference type="ARBA" id="ARBA00022884"/>
    </source>
</evidence>
<dbReference type="InterPro" id="IPR037121">
    <property type="entry name" value="Ribosomal_bL25_C"/>
</dbReference>
<dbReference type="Gene3D" id="2.170.120.20">
    <property type="entry name" value="Ribosomal protein L25, beta domain"/>
    <property type="match status" value="1"/>
</dbReference>
<comment type="caution">
    <text evidence="7">The sequence shown here is derived from an EMBL/GenBank/DDBJ whole genome shotgun (WGS) entry which is preliminary data.</text>
</comment>
<evidence type="ECO:0000256" key="1">
    <source>
        <dbReference type="ARBA" id="ARBA00022730"/>
    </source>
</evidence>
<dbReference type="InterPro" id="IPR011035">
    <property type="entry name" value="Ribosomal_bL25/Gln-tRNA_synth"/>
</dbReference>
<dbReference type="CDD" id="cd00495">
    <property type="entry name" value="Ribosomal_L25_TL5_CTC"/>
    <property type="match status" value="1"/>
</dbReference>
<dbReference type="GO" id="GO:0006412">
    <property type="term" value="P:translation"/>
    <property type="evidence" value="ECO:0007669"/>
    <property type="project" value="InterPro"/>
</dbReference>
<evidence type="ECO:0000313" key="7">
    <source>
        <dbReference type="EMBL" id="KAF0741868.1"/>
    </source>
</evidence>
<gene>
    <name evidence="7" type="ORF">Ae201684_003059</name>
</gene>
<keyword evidence="1" id="KW-0699">rRNA-binding</keyword>
<dbReference type="GO" id="GO:0022625">
    <property type="term" value="C:cytosolic large ribosomal subunit"/>
    <property type="evidence" value="ECO:0007669"/>
    <property type="project" value="TreeGrafter"/>
</dbReference>
<evidence type="ECO:0000256" key="4">
    <source>
        <dbReference type="ARBA" id="ARBA00023274"/>
    </source>
</evidence>
<dbReference type="InterPro" id="IPR020056">
    <property type="entry name" value="Rbsml_bL25/Gln-tRNA_synth_N"/>
</dbReference>
<organism evidence="7 8">
    <name type="scientific">Aphanomyces euteiches</name>
    <dbReference type="NCBI Taxonomy" id="100861"/>
    <lineage>
        <taxon>Eukaryota</taxon>
        <taxon>Sar</taxon>
        <taxon>Stramenopiles</taxon>
        <taxon>Oomycota</taxon>
        <taxon>Saprolegniomycetes</taxon>
        <taxon>Saprolegniales</taxon>
        <taxon>Verrucalvaceae</taxon>
        <taxon>Aphanomyces</taxon>
    </lineage>
</organism>
<dbReference type="NCBIfam" id="TIGR00731">
    <property type="entry name" value="bL25_bact_ctc"/>
    <property type="match status" value="1"/>
</dbReference>
<keyword evidence="2" id="KW-0694">RNA-binding</keyword>
<reference evidence="7 8" key="1">
    <citation type="submission" date="2019-07" db="EMBL/GenBank/DDBJ databases">
        <title>Genomics analysis of Aphanomyces spp. identifies a new class of oomycete effector associated with host adaptation.</title>
        <authorList>
            <person name="Gaulin E."/>
        </authorList>
    </citation>
    <scope>NUCLEOTIDE SEQUENCE [LARGE SCALE GENOMIC DNA]</scope>
    <source>
        <strain evidence="7 8">ATCC 201684</strain>
    </source>
</reference>
<name>A0A6G0XNP1_9STRA</name>
<keyword evidence="4" id="KW-0687">Ribonucleoprotein</keyword>
<accession>A0A6G0XNP1</accession>
<dbReference type="SUPFAM" id="SSF50715">
    <property type="entry name" value="Ribosomal protein L25-like"/>
    <property type="match status" value="1"/>
</dbReference>
<evidence type="ECO:0000256" key="3">
    <source>
        <dbReference type="ARBA" id="ARBA00022980"/>
    </source>
</evidence>